<proteinExistence type="predicted"/>
<dbReference type="Pfam" id="PF09084">
    <property type="entry name" value="NMT1"/>
    <property type="match status" value="1"/>
</dbReference>
<name>A0ABW8VMK3_9PROT</name>
<evidence type="ECO:0000259" key="5">
    <source>
        <dbReference type="Pfam" id="PF09084"/>
    </source>
</evidence>
<feature type="chain" id="PRO_5047032125" evidence="4">
    <location>
        <begin position="30"/>
        <end position="328"/>
    </location>
</feature>
<evidence type="ECO:0000256" key="3">
    <source>
        <dbReference type="ARBA" id="ARBA00022729"/>
    </source>
</evidence>
<evidence type="ECO:0000256" key="2">
    <source>
        <dbReference type="ARBA" id="ARBA00022448"/>
    </source>
</evidence>
<protein>
    <submittedName>
        <fullName evidence="6">Aliphatic sulfonate ABC transporter substrate-binding protein</fullName>
    </submittedName>
</protein>
<evidence type="ECO:0000256" key="1">
    <source>
        <dbReference type="ARBA" id="ARBA00004418"/>
    </source>
</evidence>
<dbReference type="PANTHER" id="PTHR30024">
    <property type="entry name" value="ALIPHATIC SULFONATES-BINDING PROTEIN-RELATED"/>
    <property type="match status" value="1"/>
</dbReference>
<evidence type="ECO:0000313" key="6">
    <source>
        <dbReference type="EMBL" id="MFL7905642.1"/>
    </source>
</evidence>
<keyword evidence="7" id="KW-1185">Reference proteome</keyword>
<dbReference type="Gene3D" id="3.40.190.10">
    <property type="entry name" value="Periplasmic binding protein-like II"/>
    <property type="match status" value="2"/>
</dbReference>
<dbReference type="NCBIfam" id="TIGR01728">
    <property type="entry name" value="SsuA_fam"/>
    <property type="match status" value="1"/>
</dbReference>
<dbReference type="PANTHER" id="PTHR30024:SF21">
    <property type="entry name" value="ABC TRANSPORTER SUBSTRATE-BINDING PROTEIN"/>
    <property type="match status" value="1"/>
</dbReference>
<accession>A0ABW8VMK3</accession>
<dbReference type="InterPro" id="IPR006311">
    <property type="entry name" value="TAT_signal"/>
</dbReference>
<evidence type="ECO:0000313" key="7">
    <source>
        <dbReference type="Proteomes" id="UP001628281"/>
    </source>
</evidence>
<organism evidence="6 7">
    <name type="scientific">Azospirillum argentinense</name>
    <dbReference type="NCBI Taxonomy" id="2970906"/>
    <lineage>
        <taxon>Bacteria</taxon>
        <taxon>Pseudomonadati</taxon>
        <taxon>Pseudomonadota</taxon>
        <taxon>Alphaproteobacteria</taxon>
        <taxon>Rhodospirillales</taxon>
        <taxon>Azospirillaceae</taxon>
        <taxon>Azospirillum</taxon>
    </lineage>
</organism>
<dbReference type="PROSITE" id="PS51318">
    <property type="entry name" value="TAT"/>
    <property type="match status" value="1"/>
</dbReference>
<dbReference type="Proteomes" id="UP001628281">
    <property type="component" value="Unassembled WGS sequence"/>
</dbReference>
<comment type="subcellular location">
    <subcellularLocation>
        <location evidence="1">Periplasm</location>
    </subcellularLocation>
</comment>
<feature type="domain" description="SsuA/THI5-like" evidence="5">
    <location>
        <begin position="51"/>
        <end position="253"/>
    </location>
</feature>
<keyword evidence="3 4" id="KW-0732">Signal</keyword>
<dbReference type="InterPro" id="IPR015168">
    <property type="entry name" value="SsuA/THI5"/>
</dbReference>
<keyword evidence="2" id="KW-0813">Transport</keyword>
<dbReference type="RefSeq" id="WP_407825867.1">
    <property type="nucleotide sequence ID" value="NZ_JBJLSN010000090.1"/>
</dbReference>
<evidence type="ECO:0000256" key="4">
    <source>
        <dbReference type="SAM" id="SignalP"/>
    </source>
</evidence>
<sequence>MTSLFPRRAVLGALFAAALSSLLPGAARAADKVTEIRLDYAYYNPVSLVLKEKGWLEEDLKKDGIAVRWVLSLGSNKALEFLNAGSLDFGSTAGAAALIARINGNPIKSVYVYSKPEWTALVTGPNSAITKVEDLKGKRVAVTRGTDPHIFLVRTLARHKLTDKDIKLVLLQHQDGRLALEKGDVDAWAGLDPLIAQAEIDNGATLFYRNAAANTWGVLNVREEFATQQPELVARVLRAYEKARAHALANPAELKTTIATAAKLSEPVAARQLERTDLSHSAIGAEQADTILQAGLALQESGVLGAEVDVKGAVAALIDPSFSKALTQ</sequence>
<dbReference type="InterPro" id="IPR010067">
    <property type="entry name" value="ABC_SsuA_sub-bd"/>
</dbReference>
<feature type="signal peptide" evidence="4">
    <location>
        <begin position="1"/>
        <end position="29"/>
    </location>
</feature>
<dbReference type="EMBL" id="JBJLSN010000090">
    <property type="protein sequence ID" value="MFL7905642.1"/>
    <property type="molecule type" value="Genomic_DNA"/>
</dbReference>
<gene>
    <name evidence="6" type="ORF">ACJ41P_31255</name>
</gene>
<reference evidence="6 7" key="1">
    <citation type="submission" date="2024-11" db="EMBL/GenBank/DDBJ databases">
        <title>Draft genome sequences of two bacteria associated to sugarcane roots in Colombia.</title>
        <authorList>
            <person name="Pardo-Diaz S."/>
            <person name="Masmela-Mendoza J."/>
            <person name="Delgadillo-Duran P."/>
            <person name="Bautista E.J."/>
            <person name="Rojas-Tapias D.F."/>
        </authorList>
    </citation>
    <scope>NUCLEOTIDE SEQUENCE [LARGE SCALE GENOMIC DNA]</scope>
    <source>
        <strain evidence="6 7">Ap18</strain>
    </source>
</reference>
<comment type="caution">
    <text evidence="6">The sequence shown here is derived from an EMBL/GenBank/DDBJ whole genome shotgun (WGS) entry which is preliminary data.</text>
</comment>
<dbReference type="SUPFAM" id="SSF53850">
    <property type="entry name" value="Periplasmic binding protein-like II"/>
    <property type="match status" value="1"/>
</dbReference>